<comment type="caution">
    <text evidence="3">The sequence shown here is derived from an EMBL/GenBank/DDBJ whole genome shotgun (WGS) entry which is preliminary data.</text>
</comment>
<name>A0ABT3R2Y2_9HYPH</name>
<evidence type="ECO:0000256" key="1">
    <source>
        <dbReference type="SAM" id="SignalP"/>
    </source>
</evidence>
<accession>A0ABT3R2Y2</accession>
<evidence type="ECO:0000313" key="3">
    <source>
        <dbReference type="EMBL" id="MCX2723612.1"/>
    </source>
</evidence>
<sequence>MSTYQCKWLLAIAWLLLAASAPASAQQVDGCDTAERRDPPRIIYECANGLVFEAEAAAQFDIQSSGGQPRPEAIRLEGDAVLIEVEPDSGSFQILTPHAIAAVRGTVYVVDVTADMTSVFVVRGQVEVSRLDGSDQVLLSAGDGVEVTDTTPLTVKQWPPEKVDRLLARFAR</sequence>
<dbReference type="EMBL" id="JAPEVI010000003">
    <property type="protein sequence ID" value="MCX2723612.1"/>
    <property type="molecule type" value="Genomic_DNA"/>
</dbReference>
<organism evidence="3 4">
    <name type="scientific">Roseibium salinum</name>
    <dbReference type="NCBI Taxonomy" id="1604349"/>
    <lineage>
        <taxon>Bacteria</taxon>
        <taxon>Pseudomonadati</taxon>
        <taxon>Pseudomonadota</taxon>
        <taxon>Alphaproteobacteria</taxon>
        <taxon>Hyphomicrobiales</taxon>
        <taxon>Stappiaceae</taxon>
        <taxon>Roseibium</taxon>
    </lineage>
</organism>
<dbReference type="Gene3D" id="2.60.120.1440">
    <property type="match status" value="1"/>
</dbReference>
<dbReference type="PANTHER" id="PTHR38731">
    <property type="entry name" value="LIPL45-RELATED LIPOPROTEIN-RELATED"/>
    <property type="match status" value="1"/>
</dbReference>
<evidence type="ECO:0000259" key="2">
    <source>
        <dbReference type="Pfam" id="PF04773"/>
    </source>
</evidence>
<dbReference type="InterPro" id="IPR006860">
    <property type="entry name" value="FecR"/>
</dbReference>
<feature type="signal peptide" evidence="1">
    <location>
        <begin position="1"/>
        <end position="25"/>
    </location>
</feature>
<dbReference type="Pfam" id="PF04773">
    <property type="entry name" value="FecR"/>
    <property type="match status" value="1"/>
</dbReference>
<feature type="chain" id="PRO_5047176179" evidence="1">
    <location>
        <begin position="26"/>
        <end position="172"/>
    </location>
</feature>
<reference evidence="3 4" key="1">
    <citation type="journal article" date="2016" name="Int. J. Syst. Evol. Microbiol.">
        <title>Labrenzia salina sp. nov., isolated from the rhizosphere of the halophyte Arthrocnemum macrostachyum.</title>
        <authorList>
            <person name="Camacho M."/>
            <person name="Redondo-Gomez S."/>
            <person name="Rodriguez-Llorente I."/>
            <person name="Rohde M."/>
            <person name="Sproer C."/>
            <person name="Schumann P."/>
            <person name="Klenk H.P."/>
            <person name="Montero-Calasanz M.D.C."/>
        </authorList>
    </citation>
    <scope>NUCLEOTIDE SEQUENCE [LARGE SCALE GENOMIC DNA]</scope>
    <source>
        <strain evidence="3 4">DSM 29163</strain>
    </source>
</reference>
<keyword evidence="4" id="KW-1185">Reference proteome</keyword>
<feature type="domain" description="FecR protein" evidence="2">
    <location>
        <begin position="61"/>
        <end position="127"/>
    </location>
</feature>
<dbReference type="Proteomes" id="UP001300261">
    <property type="component" value="Unassembled WGS sequence"/>
</dbReference>
<protein>
    <submittedName>
        <fullName evidence="3">FecR domain-containing protein</fullName>
    </submittedName>
</protein>
<gene>
    <name evidence="3" type="ORF">ON753_14745</name>
</gene>
<proteinExistence type="predicted"/>
<dbReference type="RefSeq" id="WP_265963383.1">
    <property type="nucleotide sequence ID" value="NZ_JAPEVI010000003.1"/>
</dbReference>
<evidence type="ECO:0000313" key="4">
    <source>
        <dbReference type="Proteomes" id="UP001300261"/>
    </source>
</evidence>
<keyword evidence="1" id="KW-0732">Signal</keyword>